<gene>
    <name evidence="4" type="primary">LOC120282185</name>
</gene>
<dbReference type="PANTHER" id="PTHR48047">
    <property type="entry name" value="GLYCOSYLTRANSFERASE"/>
    <property type="match status" value="1"/>
</dbReference>
<dbReference type="SUPFAM" id="SSF53756">
    <property type="entry name" value="UDP-Glycosyltransferase/glycogen phosphorylase"/>
    <property type="match status" value="1"/>
</dbReference>
<dbReference type="FunFam" id="3.40.50.2000:FF:000064">
    <property type="entry name" value="Glycosyltransferase"/>
    <property type="match status" value="1"/>
</dbReference>
<dbReference type="RefSeq" id="XP_039144878.1">
    <property type="nucleotide sequence ID" value="XM_039288944.1"/>
</dbReference>
<comment type="similarity">
    <text evidence="1">Belongs to the UDP-glycosyltransferase family.</text>
</comment>
<proteinExistence type="inferred from homology"/>
<dbReference type="FunFam" id="3.40.50.2000:FF:000143">
    <property type="entry name" value="UDP-glycosyltransferase 89B1"/>
    <property type="match status" value="1"/>
</dbReference>
<accession>A0AB40CXZ6</accession>
<evidence type="ECO:0000256" key="1">
    <source>
        <dbReference type="ARBA" id="ARBA00009995"/>
    </source>
</evidence>
<organism evidence="3 4">
    <name type="scientific">Dioscorea cayennensis subsp. rotundata</name>
    <name type="common">White Guinea yam</name>
    <name type="synonym">Dioscorea rotundata</name>
    <dbReference type="NCBI Taxonomy" id="55577"/>
    <lineage>
        <taxon>Eukaryota</taxon>
        <taxon>Viridiplantae</taxon>
        <taxon>Streptophyta</taxon>
        <taxon>Embryophyta</taxon>
        <taxon>Tracheophyta</taxon>
        <taxon>Spermatophyta</taxon>
        <taxon>Magnoliopsida</taxon>
        <taxon>Liliopsida</taxon>
        <taxon>Dioscoreales</taxon>
        <taxon>Dioscoreaceae</taxon>
        <taxon>Dioscorea</taxon>
    </lineage>
</organism>
<dbReference type="InterPro" id="IPR002213">
    <property type="entry name" value="UDP_glucos_trans"/>
</dbReference>
<dbReference type="Gene3D" id="3.40.50.2000">
    <property type="entry name" value="Glycogen Phosphorylase B"/>
    <property type="match status" value="2"/>
</dbReference>
<reference evidence="4" key="1">
    <citation type="submission" date="2025-08" db="UniProtKB">
        <authorList>
            <consortium name="RefSeq"/>
        </authorList>
    </citation>
    <scope>IDENTIFICATION</scope>
</reference>
<dbReference type="GO" id="GO:0035251">
    <property type="term" value="F:UDP-glucosyltransferase activity"/>
    <property type="evidence" value="ECO:0007669"/>
    <property type="project" value="TreeGrafter"/>
</dbReference>
<evidence type="ECO:0000256" key="2">
    <source>
        <dbReference type="ARBA" id="ARBA00022679"/>
    </source>
</evidence>
<evidence type="ECO:0000313" key="3">
    <source>
        <dbReference type="Proteomes" id="UP001515500"/>
    </source>
</evidence>
<keyword evidence="2" id="KW-0808">Transferase</keyword>
<dbReference type="Pfam" id="PF00201">
    <property type="entry name" value="UDPGT"/>
    <property type="match status" value="1"/>
</dbReference>
<protein>
    <submittedName>
        <fullName evidence="4">LOW QUALITY PROTEIN: UDP-glycosyltransferase 89B2-like</fullName>
    </submittedName>
</protein>
<sequence length="487" mass="54523">MATTTQEEQTQTKPHILIVPYPAQGHMLPLLDFTHQLSLQNLTITILTTPKNLPLLSHLLSLSPSIQTLILPFPSHPSIPPNIENTKNLPSSLFIPMTHVLSLLYSPLFHWFKSTPNPPNFIISDFFLGWTQHLAEQLSIPRIVFSPSGAFTLSTLYSLWTSMPKNPNPDNPRPHSFPNIPDSPTFPWNHLSTLFRSFKEGDPVSHSIRDGFLGNIESWGLVLNSFDSLESRYLQHLKDELGHVRVWAVGPLTAAGSTRADKADDRLIRWLDTCQDEEGSVVYVCFGSQVELTRQQLEAVGTGLERSGTRFVWCVRDTSAVPDEEFEKRVRGRGLVIRGWAPQVELLSHRAVGSFLTHCGWNSVLEAVGSGVVMLTWPFGADQFVGARLMREAGVAVRVCEGSDSVPDPDELGRILAESVGTSEVSRERRKRAVELREKALMAVKEGGSSFRDLQGFVKALWEVHEEKLKINKDVERDREMNGGSYF</sequence>
<dbReference type="GeneID" id="120282185"/>
<keyword evidence="3" id="KW-1185">Reference proteome</keyword>
<dbReference type="AlphaFoldDB" id="A0AB40CXZ6"/>
<name>A0AB40CXZ6_DIOCR</name>
<dbReference type="CDD" id="cd03784">
    <property type="entry name" value="GT1_Gtf-like"/>
    <property type="match status" value="1"/>
</dbReference>
<dbReference type="PANTHER" id="PTHR48047:SF8">
    <property type="entry name" value="FLAVONOL 3-O-GLUCOSYLTRANSFERASE UGT89B1"/>
    <property type="match status" value="1"/>
</dbReference>
<dbReference type="Proteomes" id="UP001515500">
    <property type="component" value="Chromosome 3"/>
</dbReference>
<evidence type="ECO:0000313" key="4">
    <source>
        <dbReference type="RefSeq" id="XP_039144878.1"/>
    </source>
</evidence>